<keyword evidence="1" id="KW-0436">Ligase</keyword>
<evidence type="ECO:0000313" key="1">
    <source>
        <dbReference type="EMBL" id="SOC41587.1"/>
    </source>
</evidence>
<dbReference type="AlphaFoldDB" id="A0A285UIR4"/>
<dbReference type="Pfam" id="PF13563">
    <property type="entry name" value="2_5_RNA_ligase2"/>
    <property type="match status" value="1"/>
</dbReference>
<dbReference type="SUPFAM" id="SSF55144">
    <property type="entry name" value="LigT-like"/>
    <property type="match status" value="1"/>
</dbReference>
<organism evidence="1 2">
    <name type="scientific">Ureibacillus acetophenoni</name>
    <dbReference type="NCBI Taxonomy" id="614649"/>
    <lineage>
        <taxon>Bacteria</taxon>
        <taxon>Bacillati</taxon>
        <taxon>Bacillota</taxon>
        <taxon>Bacilli</taxon>
        <taxon>Bacillales</taxon>
        <taxon>Caryophanaceae</taxon>
        <taxon>Ureibacillus</taxon>
    </lineage>
</organism>
<keyword evidence="2" id="KW-1185">Reference proteome</keyword>
<dbReference type="GO" id="GO:0016874">
    <property type="term" value="F:ligase activity"/>
    <property type="evidence" value="ECO:0007669"/>
    <property type="project" value="UniProtKB-KW"/>
</dbReference>
<dbReference type="InterPro" id="IPR009097">
    <property type="entry name" value="Cyclic_Pdiesterase"/>
</dbReference>
<dbReference type="Proteomes" id="UP000219252">
    <property type="component" value="Unassembled WGS sequence"/>
</dbReference>
<dbReference type="EMBL" id="OBQC01000010">
    <property type="protein sequence ID" value="SOC41587.1"/>
    <property type="molecule type" value="Genomic_DNA"/>
</dbReference>
<proteinExistence type="predicted"/>
<dbReference type="RefSeq" id="WP_097150208.1">
    <property type="nucleotide sequence ID" value="NZ_OBQC01000010.1"/>
</dbReference>
<dbReference type="Gene3D" id="3.90.1140.10">
    <property type="entry name" value="Cyclic phosphodiesterase"/>
    <property type="match status" value="1"/>
</dbReference>
<gene>
    <name evidence="1" type="ORF">SAMN05877842_110180</name>
</gene>
<reference evidence="2" key="1">
    <citation type="submission" date="2017-08" db="EMBL/GenBank/DDBJ databases">
        <authorList>
            <person name="Varghese N."/>
            <person name="Submissions S."/>
        </authorList>
    </citation>
    <scope>NUCLEOTIDE SEQUENCE [LARGE SCALE GENOMIC DNA]</scope>
    <source>
        <strain evidence="2">JC23</strain>
    </source>
</reference>
<dbReference type="OrthoDB" id="70764at2"/>
<sequence length="181" mass="21303">MQYFIGIVPSDEYKQKVTAFQQKWKNHWITDVVEPHITVKAQGGLTPDKEWIRKVKKVCNQFSPFNISVSKPMFFGEDILYLSVNSKELYELHNKIVEKILPSDDLIKKYFELDDYIPHMTLGKTYFGLSKQDLNDMAKLAEEELTPYPTFEVNFIRIYQEVEPLKYVKLLDIPLSNVNFN</sequence>
<accession>A0A285UIR4</accession>
<protein>
    <submittedName>
        <fullName evidence="1">2'-5' RNA ligase</fullName>
    </submittedName>
</protein>
<name>A0A285UIR4_9BACL</name>
<evidence type="ECO:0000313" key="2">
    <source>
        <dbReference type="Proteomes" id="UP000219252"/>
    </source>
</evidence>